<evidence type="ECO:0000256" key="2">
    <source>
        <dbReference type="SAM" id="MobiDB-lite"/>
    </source>
</evidence>
<dbReference type="STRING" id="316055.RPE_2445"/>
<keyword evidence="1" id="KW-0175">Coiled coil</keyword>
<gene>
    <name evidence="3" type="ordered locus">RPE_2445</name>
</gene>
<dbReference type="Gene3D" id="3.40.50.300">
    <property type="entry name" value="P-loop containing nucleotide triphosphate hydrolases"/>
    <property type="match status" value="1"/>
</dbReference>
<dbReference type="EMBL" id="CP000463">
    <property type="protein sequence ID" value="ABJ06384.1"/>
    <property type="molecule type" value="Genomic_DNA"/>
</dbReference>
<feature type="coiled-coil region" evidence="1">
    <location>
        <begin position="345"/>
        <end position="386"/>
    </location>
</feature>
<evidence type="ECO:0008006" key="4">
    <source>
        <dbReference type="Google" id="ProtNLM"/>
    </source>
</evidence>
<dbReference type="KEGG" id="rpe:RPE_2445"/>
<dbReference type="eggNOG" id="COG0419">
    <property type="taxonomic scope" value="Bacteria"/>
</dbReference>
<dbReference type="InterPro" id="IPR027417">
    <property type="entry name" value="P-loop_NTPase"/>
</dbReference>
<evidence type="ECO:0000256" key="1">
    <source>
        <dbReference type="SAM" id="Coils"/>
    </source>
</evidence>
<feature type="region of interest" description="Disordered" evidence="2">
    <location>
        <begin position="170"/>
        <end position="189"/>
    </location>
</feature>
<dbReference type="HOGENOM" id="CLU_029836_1_0_5"/>
<dbReference type="SUPFAM" id="SSF52540">
    <property type="entry name" value="P-loop containing nucleoside triphosphate hydrolases"/>
    <property type="match status" value="1"/>
</dbReference>
<proteinExistence type="predicted"/>
<sequence>MTEARSILLTRLSFTGGGKPIASIDFGAGLNLLYGGSNAGKSFVLKAVDYVTGSSEEFPGIKESQGYENVFLSFRLLPEGRSITIRRSIRGGGIDWYDGVESESRIDGVVVEHLHQTHGKGRKGAGSLSERLLLHLGISGAKIASNKSGTPESFTFRNFMPYVLVNEGRMLGDDSPIKQNSRSKEGTDKNSFRFLLSGHDDASIVRTRTPTEARAAKSGKIELLESMLADAESKVERLTSSQEFSEDDEDKLQALGQSIGDQQTKLDRLREQRRTTMNDIEAVRAEASELETALVRYSDLEAIFQSDIRRLQAIEEGGFLLRRFDDQPCPLCGAEPGDQHAPHAAEDLERQHQAAVTEIEKISRDVRELRELIVSLTARLDGLRAREQRFLKAVRDTEGDIVKVAPQESSLRHDYLALMSRAESWRLREIAIDQRDVLQIQLAKVRKARATVKRDDEVPMGIASNIGHELSMIVASILQKWEYPGIEAVRWDPAADDIEVNGWPRKRNGKGVKAIFQSALKVAILMYCREKELPHPGFIFLDSPLVTYRKPIMNERHGELSDDERVIRETSLDRKFYEHLASLSNMGQFIIVENADPPPGIEKLGRVEVFAGENGVGRQGLFPPVGAN</sequence>
<dbReference type="AlphaFoldDB" id="Q07NV0"/>
<organism evidence="3">
    <name type="scientific">Rhodopseudomonas palustris (strain BisA53)</name>
    <dbReference type="NCBI Taxonomy" id="316055"/>
    <lineage>
        <taxon>Bacteria</taxon>
        <taxon>Pseudomonadati</taxon>
        <taxon>Pseudomonadota</taxon>
        <taxon>Alphaproteobacteria</taxon>
        <taxon>Hyphomicrobiales</taxon>
        <taxon>Nitrobacteraceae</taxon>
        <taxon>Rhodopseudomonas</taxon>
    </lineage>
</organism>
<protein>
    <recommendedName>
        <fullName evidence="4">Rad50/SbcC-type AAA domain-containing protein</fullName>
    </recommendedName>
</protein>
<feature type="coiled-coil region" evidence="1">
    <location>
        <begin position="221"/>
        <end position="300"/>
    </location>
</feature>
<evidence type="ECO:0000313" key="3">
    <source>
        <dbReference type="EMBL" id="ABJ06384.1"/>
    </source>
</evidence>
<accession>Q07NV0</accession>
<reference evidence="3" key="1">
    <citation type="submission" date="2006-09" db="EMBL/GenBank/DDBJ databases">
        <title>Complete sequence of Rhodopseudomonas palustris BisA53.</title>
        <authorList>
            <consortium name="US DOE Joint Genome Institute"/>
            <person name="Copeland A."/>
            <person name="Lucas S."/>
            <person name="Lapidus A."/>
            <person name="Barry K."/>
            <person name="Detter J.C."/>
            <person name="Glavina del Rio T."/>
            <person name="Hammon N."/>
            <person name="Israni S."/>
            <person name="Dalin E."/>
            <person name="Tice H."/>
            <person name="Pitluck S."/>
            <person name="Chain P."/>
            <person name="Malfatti S."/>
            <person name="Shin M."/>
            <person name="Vergez L."/>
            <person name="Schmutz J."/>
            <person name="Larimer F."/>
            <person name="Land M."/>
            <person name="Hauser L."/>
            <person name="Pelletier D.A."/>
            <person name="Kyrpides N."/>
            <person name="Kim E."/>
            <person name="Harwood C.S."/>
            <person name="Oda Y."/>
            <person name="Richardson P."/>
        </authorList>
    </citation>
    <scope>NUCLEOTIDE SEQUENCE [LARGE SCALE GENOMIC DNA]</scope>
    <source>
        <strain evidence="3">BisA53</strain>
    </source>
</reference>
<name>Q07NV0_RHOP5</name>
<dbReference type="OrthoDB" id="975794at2"/>